<dbReference type="Proteomes" id="UP001200513">
    <property type="component" value="Chromosome"/>
</dbReference>
<name>A0A9Y1FNY9_9ARCH</name>
<organism evidence="1">
    <name type="scientific">Candidatus Heimdallarchaeum endolithica</name>
    <dbReference type="NCBI Taxonomy" id="2876572"/>
    <lineage>
        <taxon>Archaea</taxon>
        <taxon>Promethearchaeati</taxon>
        <taxon>Candidatus Heimdallarchaeota</taxon>
        <taxon>Candidatus Heimdallarchaeia (ex Rinke et al. 2021) (nom. nud.)</taxon>
        <taxon>Candidatus Heimdallarchaeales</taxon>
        <taxon>Candidatus Heimdallarchaeaceae</taxon>
        <taxon>Candidatus Heimdallarchaeum</taxon>
    </lineage>
</organism>
<protein>
    <submittedName>
        <fullName evidence="1">Uncharacterized protein</fullName>
    </submittedName>
</protein>
<evidence type="ECO:0000313" key="1">
    <source>
        <dbReference type="EMBL" id="UJG43424.1"/>
    </source>
</evidence>
<reference evidence="1" key="1">
    <citation type="journal article" date="2022" name="Nat. Microbiol.">
        <title>Unique mobile elements and scalable gene flow at the prokaryote-eukaryote boundary revealed by circularized Asgard archaea genomes.</title>
        <authorList>
            <person name="Wu F."/>
            <person name="Speth D.R."/>
            <person name="Philosof A."/>
            <person name="Cremiere A."/>
            <person name="Narayanan A."/>
            <person name="Barco R.A."/>
            <person name="Connon S.A."/>
            <person name="Amend J.P."/>
            <person name="Antoshechkin I.A."/>
            <person name="Orphan V.J."/>
        </authorList>
    </citation>
    <scope>NUCLEOTIDE SEQUENCE</scope>
    <source>
        <strain evidence="1">PR6</strain>
    </source>
</reference>
<dbReference type="AlphaFoldDB" id="A0A9Y1FNY9"/>
<dbReference type="EMBL" id="CP084167">
    <property type="protein sequence ID" value="UJG43424.1"/>
    <property type="molecule type" value="Genomic_DNA"/>
</dbReference>
<sequence length="210" mass="24540">MGKKEAKNKLKFISSLLQCSSIAATTFERMEELISQTLYFIPNFEERSIIMKQYYENVHRFIDEISFVLANSIIKDNKTLFMYETFFTYLKEVSSNFYLLHSFFSIRQYELSNIAMDELISLNKTVSYSVNFFLKEIANFSSKTKNNNKNWHLGELEFAVNEHIRLIQFNVLSNNYSWQQAELVVAIAKTMGGIVGIISKALRILPFLKE</sequence>
<gene>
    <name evidence="1" type="ORF">K9W46_13775</name>
</gene>
<proteinExistence type="predicted"/>
<accession>A0A9Y1FNY9</accession>